<evidence type="ECO:0000313" key="4">
    <source>
        <dbReference type="Proteomes" id="UP000187209"/>
    </source>
</evidence>
<reference evidence="3 4" key="1">
    <citation type="submission" date="2016-11" db="EMBL/GenBank/DDBJ databases">
        <title>The macronuclear genome of Stentor coeruleus: a giant cell with tiny introns.</title>
        <authorList>
            <person name="Slabodnick M."/>
            <person name="Ruby J.G."/>
            <person name="Reiff S.B."/>
            <person name="Swart E.C."/>
            <person name="Gosai S."/>
            <person name="Prabakaran S."/>
            <person name="Witkowska E."/>
            <person name="Larue G.E."/>
            <person name="Fisher S."/>
            <person name="Freeman R.M."/>
            <person name="Gunawardena J."/>
            <person name="Chu W."/>
            <person name="Stover N.A."/>
            <person name="Gregory B.D."/>
            <person name="Nowacki M."/>
            <person name="Derisi J."/>
            <person name="Roy S.W."/>
            <person name="Marshall W.F."/>
            <person name="Sood P."/>
        </authorList>
    </citation>
    <scope>NUCLEOTIDE SEQUENCE [LARGE SCALE GENOMIC DNA]</scope>
    <source>
        <strain evidence="3">WM001</strain>
    </source>
</reference>
<feature type="region of interest" description="Disordered" evidence="2">
    <location>
        <begin position="144"/>
        <end position="212"/>
    </location>
</feature>
<feature type="compositionally biased region" description="Low complexity" evidence="2">
    <location>
        <begin position="186"/>
        <end position="203"/>
    </location>
</feature>
<organism evidence="3 4">
    <name type="scientific">Stentor coeruleus</name>
    <dbReference type="NCBI Taxonomy" id="5963"/>
    <lineage>
        <taxon>Eukaryota</taxon>
        <taxon>Sar</taxon>
        <taxon>Alveolata</taxon>
        <taxon>Ciliophora</taxon>
        <taxon>Postciliodesmatophora</taxon>
        <taxon>Heterotrichea</taxon>
        <taxon>Heterotrichida</taxon>
        <taxon>Stentoridae</taxon>
        <taxon>Stentor</taxon>
    </lineage>
</organism>
<keyword evidence="1" id="KW-0175">Coiled coil</keyword>
<keyword evidence="4" id="KW-1185">Reference proteome</keyword>
<comment type="caution">
    <text evidence="3">The sequence shown here is derived from an EMBL/GenBank/DDBJ whole genome shotgun (WGS) entry which is preliminary data.</text>
</comment>
<sequence length="361" mass="41005">MKQERLISPKALSHLGYKKIISHIKTESMKLSPPCSKDKSPEFSNTSSVYPIALQKGFYFPSDDSQPNTPCKNFNQNQTQGVSKTNSFRFDSIQRNLGDVITVPDVEAAYCRMEKKRIEGLCSENSTKKKNDKYVNRNILDIDSRNNVSYGSNGNKIAEDSISTENGRKTSRNNTEVGKNPIQNGKSKNTNTSLSQKSSSSNKSIDKLSKNYRIEQTPARVFQKEKQVHEIQNTSKEIIIENLNYSSPDHNQESIYISKPESQTFHNYLPSPTSSLRLSIPSSAILMPDTQIDILHDLTRTVKELSDRLIKSEEITYERLRENKLLKSKIENLEKKINETENQRISDNGMGPLCHDNCTVF</sequence>
<evidence type="ECO:0000256" key="1">
    <source>
        <dbReference type="SAM" id="Coils"/>
    </source>
</evidence>
<proteinExistence type="predicted"/>
<accession>A0A1R2AM63</accession>
<dbReference type="Proteomes" id="UP000187209">
    <property type="component" value="Unassembled WGS sequence"/>
</dbReference>
<feature type="compositionally biased region" description="Polar residues" evidence="2">
    <location>
        <begin position="145"/>
        <end position="165"/>
    </location>
</feature>
<dbReference type="AlphaFoldDB" id="A0A1R2AM63"/>
<feature type="coiled-coil region" evidence="1">
    <location>
        <begin position="295"/>
        <end position="350"/>
    </location>
</feature>
<gene>
    <name evidence="3" type="ORF">SteCoe_37888</name>
</gene>
<feature type="compositionally biased region" description="Polar residues" evidence="2">
    <location>
        <begin position="172"/>
        <end position="185"/>
    </location>
</feature>
<evidence type="ECO:0000313" key="3">
    <source>
        <dbReference type="EMBL" id="OMJ65621.1"/>
    </source>
</evidence>
<protein>
    <submittedName>
        <fullName evidence="3">Uncharacterized protein</fullName>
    </submittedName>
</protein>
<name>A0A1R2AM63_9CILI</name>
<evidence type="ECO:0000256" key="2">
    <source>
        <dbReference type="SAM" id="MobiDB-lite"/>
    </source>
</evidence>
<dbReference type="EMBL" id="MPUH01002029">
    <property type="protein sequence ID" value="OMJ65621.1"/>
    <property type="molecule type" value="Genomic_DNA"/>
</dbReference>